<reference evidence="3" key="2">
    <citation type="submission" date="2021-04" db="EMBL/GenBank/DDBJ databases">
        <authorList>
            <person name="Gilroy R."/>
        </authorList>
    </citation>
    <scope>NUCLEOTIDE SEQUENCE</scope>
    <source>
        <strain evidence="3">ChiHcolR34-3080</strain>
    </source>
</reference>
<evidence type="ECO:0008006" key="5">
    <source>
        <dbReference type="Google" id="ProtNLM"/>
    </source>
</evidence>
<evidence type="ECO:0000256" key="1">
    <source>
        <dbReference type="SAM" id="MobiDB-lite"/>
    </source>
</evidence>
<evidence type="ECO:0000313" key="4">
    <source>
        <dbReference type="Proteomes" id="UP000823933"/>
    </source>
</evidence>
<dbReference type="Proteomes" id="UP000823933">
    <property type="component" value="Unassembled WGS sequence"/>
</dbReference>
<dbReference type="EMBL" id="DXHQ01000070">
    <property type="protein sequence ID" value="HIW08892.1"/>
    <property type="molecule type" value="Genomic_DNA"/>
</dbReference>
<reference evidence="3" key="1">
    <citation type="journal article" date="2021" name="PeerJ">
        <title>Extensive microbial diversity within the chicken gut microbiome revealed by metagenomics and culture.</title>
        <authorList>
            <person name="Gilroy R."/>
            <person name="Ravi A."/>
            <person name="Getino M."/>
            <person name="Pursley I."/>
            <person name="Horton D.L."/>
            <person name="Alikhan N.F."/>
            <person name="Baker D."/>
            <person name="Gharbi K."/>
            <person name="Hall N."/>
            <person name="Watson M."/>
            <person name="Adriaenssens E.M."/>
            <person name="Foster-Nyarko E."/>
            <person name="Jarju S."/>
            <person name="Secka A."/>
            <person name="Antonio M."/>
            <person name="Oren A."/>
            <person name="Chaudhuri R.R."/>
            <person name="La Ragione R."/>
            <person name="Hildebrand F."/>
            <person name="Pallen M.J."/>
        </authorList>
    </citation>
    <scope>NUCLEOTIDE SEQUENCE</scope>
    <source>
        <strain evidence="3">ChiHcolR34-3080</strain>
    </source>
</reference>
<comment type="caution">
    <text evidence="3">The sequence shown here is derived from an EMBL/GenBank/DDBJ whole genome shotgun (WGS) entry which is preliminary data.</text>
</comment>
<accession>A0A9D1QB32</accession>
<name>A0A9D1QB32_9FIRM</name>
<evidence type="ECO:0000256" key="2">
    <source>
        <dbReference type="SAM" id="SignalP"/>
    </source>
</evidence>
<feature type="compositionally biased region" description="Acidic residues" evidence="1">
    <location>
        <begin position="57"/>
        <end position="78"/>
    </location>
</feature>
<keyword evidence="2" id="KW-0732">Signal</keyword>
<dbReference type="AlphaFoldDB" id="A0A9D1QB32"/>
<feature type="region of interest" description="Disordered" evidence="1">
    <location>
        <begin position="34"/>
        <end position="78"/>
    </location>
</feature>
<feature type="signal peptide" evidence="2">
    <location>
        <begin position="1"/>
        <end position="24"/>
    </location>
</feature>
<evidence type="ECO:0000313" key="3">
    <source>
        <dbReference type="EMBL" id="HIW08892.1"/>
    </source>
</evidence>
<gene>
    <name evidence="3" type="ORF">H9890_05755</name>
</gene>
<sequence>MKRRFWTKFLGLALTAAFALTALTACNPNNLPPEVRRAMQTGDYSSLESYRGGRYDDDWDDRYDDDWDDRYDDDWDDRYDDDWDDLYDEWD</sequence>
<proteinExistence type="predicted"/>
<dbReference type="PROSITE" id="PS51257">
    <property type="entry name" value="PROKAR_LIPOPROTEIN"/>
    <property type="match status" value="1"/>
</dbReference>
<feature type="chain" id="PRO_5039044958" description="Lipoprotein" evidence="2">
    <location>
        <begin position="25"/>
        <end position="91"/>
    </location>
</feature>
<organism evidence="3 4">
    <name type="scientific">Candidatus Faecalibacterium intestinigallinarum</name>
    <dbReference type="NCBI Taxonomy" id="2838581"/>
    <lineage>
        <taxon>Bacteria</taxon>
        <taxon>Bacillati</taxon>
        <taxon>Bacillota</taxon>
        <taxon>Clostridia</taxon>
        <taxon>Eubacteriales</taxon>
        <taxon>Oscillospiraceae</taxon>
        <taxon>Faecalibacterium</taxon>
    </lineage>
</organism>
<protein>
    <recommendedName>
        <fullName evidence="5">Lipoprotein</fullName>
    </recommendedName>
</protein>